<sequence>MSDDAEIPGDDDVGGAAGRDRCLWCRLGVGCARHAGSAVPDAPVDQDDHDSGPAGPERTAGPADRRQLVPALRPVGAVPGRVGGRPVGAVLSESEEGAGLLAHAAPDGELLGLLLAVEPDEVDDYTAVEVVAAFRRVEAAAAAGAARAAAALAGRDSMHGRMPTRRGVSDVDLAADELGMRLGVTRQEAGKLVDLGHAFTGVLAPTGDALAAGLIDARKARMIATALSGRPGPVAWGVQDTVLPTAPRRTHPQLQRDLNAALVAADPPDAHDRQRRAAAARKATHLRPGRDGTATMLLDGPAHELIVLDATLQAAAVAARAAGDARTTDQLRFDAAVAMAAGAFAAGRIGEAPGPGGPTGPFALSDKITVNLTVPLAVALPPDLPATGVLVGTAAQRSQGAAACGTGAEPDAGASPGPAGTGSPGDSGGPPGGTWGSAFFPPAPDGDPLDTYGDEPDGPIAHLDGVGPITHEAARALALGGTWRRVVVDPFTGTVLDVGRTTYRPPADMARLVRERDRTCIAPGCTVPARHCQLDHSVSWASGGHTAVYNLAPMCEHDHPRKTCGAFHVEQPQPGTFIWTTPSGHRYRRTPDGHVTTLPRHGHPDESPPF</sequence>
<protein>
    <submittedName>
        <fullName evidence="3">Uncharacterized protein DUF222</fullName>
    </submittedName>
</protein>
<evidence type="ECO:0000313" key="4">
    <source>
        <dbReference type="Proteomes" id="UP000222106"/>
    </source>
</evidence>
<dbReference type="EMBL" id="PDJI01000004">
    <property type="protein sequence ID" value="PFG37919.1"/>
    <property type="molecule type" value="Genomic_DNA"/>
</dbReference>
<dbReference type="Proteomes" id="UP000222106">
    <property type="component" value="Unassembled WGS sequence"/>
</dbReference>
<feature type="compositionally biased region" description="Low complexity" evidence="1">
    <location>
        <begin position="407"/>
        <end position="418"/>
    </location>
</feature>
<comment type="caution">
    <text evidence="3">The sequence shown here is derived from an EMBL/GenBank/DDBJ whole genome shotgun (WGS) entry which is preliminary data.</text>
</comment>
<name>A0A2A9EI35_9MICO</name>
<dbReference type="Pfam" id="PF02720">
    <property type="entry name" value="DUF222"/>
    <property type="match status" value="1"/>
</dbReference>
<dbReference type="InterPro" id="IPR003870">
    <property type="entry name" value="DUF222"/>
</dbReference>
<gene>
    <name evidence="3" type="ORF">ATJ97_0383</name>
</gene>
<feature type="compositionally biased region" description="Gly residues" evidence="1">
    <location>
        <begin position="419"/>
        <end position="435"/>
    </location>
</feature>
<accession>A0A2A9EI35</accession>
<evidence type="ECO:0000313" key="3">
    <source>
        <dbReference type="EMBL" id="PFG37919.1"/>
    </source>
</evidence>
<feature type="region of interest" description="Disordered" evidence="1">
    <location>
        <begin position="36"/>
        <end position="64"/>
    </location>
</feature>
<keyword evidence="4" id="KW-1185">Reference proteome</keyword>
<dbReference type="RefSeq" id="WP_098482287.1">
    <property type="nucleotide sequence ID" value="NZ_PDJI01000004.1"/>
</dbReference>
<dbReference type="AlphaFoldDB" id="A0A2A9EI35"/>
<dbReference type="CDD" id="cd00085">
    <property type="entry name" value="HNHc"/>
    <property type="match status" value="1"/>
</dbReference>
<dbReference type="InterPro" id="IPR003615">
    <property type="entry name" value="HNH_nuc"/>
</dbReference>
<dbReference type="OrthoDB" id="3261064at2"/>
<evidence type="ECO:0000259" key="2">
    <source>
        <dbReference type="Pfam" id="PF02720"/>
    </source>
</evidence>
<feature type="region of interest" description="Disordered" evidence="1">
    <location>
        <begin position="401"/>
        <end position="465"/>
    </location>
</feature>
<reference evidence="3 4" key="1">
    <citation type="submission" date="2017-10" db="EMBL/GenBank/DDBJ databases">
        <title>Sequencing the genomes of 1000 actinobacteria strains.</title>
        <authorList>
            <person name="Klenk H.-P."/>
        </authorList>
    </citation>
    <scope>NUCLEOTIDE SEQUENCE [LARGE SCALE GENOMIC DNA]</scope>
    <source>
        <strain evidence="3 4">DSM 21838</strain>
    </source>
</reference>
<evidence type="ECO:0000256" key="1">
    <source>
        <dbReference type="SAM" id="MobiDB-lite"/>
    </source>
</evidence>
<organism evidence="3 4">
    <name type="scientific">Georgenia soli</name>
    <dbReference type="NCBI Taxonomy" id="638953"/>
    <lineage>
        <taxon>Bacteria</taxon>
        <taxon>Bacillati</taxon>
        <taxon>Actinomycetota</taxon>
        <taxon>Actinomycetes</taxon>
        <taxon>Micrococcales</taxon>
        <taxon>Bogoriellaceae</taxon>
        <taxon>Georgenia</taxon>
    </lineage>
</organism>
<feature type="domain" description="DUF222" evidence="2">
    <location>
        <begin position="155"/>
        <end position="354"/>
    </location>
</feature>
<feature type="region of interest" description="Disordered" evidence="1">
    <location>
        <begin position="583"/>
        <end position="610"/>
    </location>
</feature>
<proteinExistence type="predicted"/>